<sequence>MSKIEKQKRPKYDLFTFERDENGALQVAQHGEDALNRIFGSESPAVNEALFLQGYTTLKSTEVEDGTRDMRGFLPAIVREIAPRDGVERMLAVQMATTHVALIRQGGRMANADQLPQFEAHERAYNKLARTYTAQVEALRKHRNGGKQTVTVQHVNVEDGGQAIVGSVEAGGRGQNEK</sequence>
<reference evidence="2" key="1">
    <citation type="submission" date="2015-09" db="EMBL/GenBank/DDBJ databases">
        <authorList>
            <person name="Rodrigo-Torres L."/>
            <person name="Arahal D.R."/>
        </authorList>
    </citation>
    <scope>NUCLEOTIDE SEQUENCE [LARGE SCALE GENOMIC DNA]</scope>
    <source>
        <strain evidence="2">CECT 4293</strain>
    </source>
</reference>
<dbReference type="EMBL" id="CYPS01000067">
    <property type="protein sequence ID" value="CUH45557.1"/>
    <property type="molecule type" value="Genomic_DNA"/>
</dbReference>
<evidence type="ECO:0000313" key="1">
    <source>
        <dbReference type="EMBL" id="CUH45557.1"/>
    </source>
</evidence>
<dbReference type="AlphaFoldDB" id="A0A0P1EAD0"/>
<accession>A0A0P1EAD0</accession>
<dbReference type="RefSeq" id="WP_058275464.1">
    <property type="nucleotide sequence ID" value="NZ_CYPS01000067.1"/>
</dbReference>
<keyword evidence="2" id="KW-1185">Reference proteome</keyword>
<proteinExistence type="predicted"/>
<organism evidence="1 2">
    <name type="scientific">Ruegeria atlantica</name>
    <dbReference type="NCBI Taxonomy" id="81569"/>
    <lineage>
        <taxon>Bacteria</taxon>
        <taxon>Pseudomonadati</taxon>
        <taxon>Pseudomonadota</taxon>
        <taxon>Alphaproteobacteria</taxon>
        <taxon>Rhodobacterales</taxon>
        <taxon>Roseobacteraceae</taxon>
        <taxon>Ruegeria</taxon>
    </lineage>
</organism>
<name>A0A0P1EAD0_9RHOB</name>
<protein>
    <submittedName>
        <fullName evidence="1">Uncharacterized protein</fullName>
    </submittedName>
</protein>
<dbReference type="Proteomes" id="UP000050786">
    <property type="component" value="Unassembled WGS sequence"/>
</dbReference>
<evidence type="ECO:0000313" key="2">
    <source>
        <dbReference type="Proteomes" id="UP000050786"/>
    </source>
</evidence>
<gene>
    <name evidence="1" type="ORF">RUM4293_04473</name>
</gene>